<protein>
    <recommendedName>
        <fullName evidence="4">Selenoprotein W-related protein</fullName>
    </recommendedName>
</protein>
<dbReference type="PANTHER" id="PTHR36417:SF2">
    <property type="entry name" value="SELENOPROTEIN DOMAIN PROTEIN (AFU_ORTHOLOGUE AFUA_1G05220)"/>
    <property type="match status" value="1"/>
</dbReference>
<dbReference type="AlphaFoldDB" id="A0P818"/>
<evidence type="ECO:0000313" key="3">
    <source>
        <dbReference type="Proteomes" id="UP000054262"/>
    </source>
</evidence>
<dbReference type="Proteomes" id="UP000054262">
    <property type="component" value="Unassembled WGS sequence"/>
</dbReference>
<sequence length="96" mass="11062">MKPMKNIIKIYFCTKCGWLARASWMAQELINTFPNDIFSLNLVPSDSGKFEIWCNDQLVFSRLEEGGFIEIKNIKKRIRDLIDPSRGLGHNDPGTE</sequence>
<dbReference type="Gene3D" id="3.40.30.10">
    <property type="entry name" value="Glutaredoxin"/>
    <property type="match status" value="1"/>
</dbReference>
<dbReference type="NCBIfam" id="TIGR02174">
    <property type="entry name" value="CXXU_selWTH"/>
    <property type="match status" value="1"/>
</dbReference>
<evidence type="ECO:0008006" key="4">
    <source>
        <dbReference type="Google" id="ProtNLM"/>
    </source>
</evidence>
<dbReference type="OrthoDB" id="9811366at2"/>
<comment type="caution">
    <text evidence="2">The sequence shown here is derived from an EMBL/GenBank/DDBJ whole genome shotgun (WGS) entry which is preliminary data.</text>
</comment>
<dbReference type="SUPFAM" id="SSF52833">
    <property type="entry name" value="Thioredoxin-like"/>
    <property type="match status" value="1"/>
</dbReference>
<dbReference type="InterPro" id="IPR036249">
    <property type="entry name" value="Thioredoxin-like_sf"/>
</dbReference>
<reference evidence="2 3" key="1">
    <citation type="submission" date="2006-11" db="EMBL/GenBank/DDBJ databases">
        <authorList>
            <person name="Giovannoni S."/>
            <person name="Vergin K."/>
            <person name="Ferriera S."/>
            <person name="Johnson J."/>
            <person name="Kravitz S."/>
            <person name="Beeson K."/>
            <person name="Sutton G."/>
            <person name="Rogers Y.-H."/>
            <person name="Friedman R."/>
            <person name="Frazier M."/>
            <person name="Venter J.C."/>
        </authorList>
    </citation>
    <scope>NUCLEOTIDE SEQUENCE [LARGE SCALE GENOMIC DNA]</scope>
    <source>
        <strain evidence="2 3">HTCC2181</strain>
    </source>
</reference>
<dbReference type="EMBL" id="AAUX01000001">
    <property type="protein sequence ID" value="EAV47678.1"/>
    <property type="molecule type" value="Genomic_DNA"/>
</dbReference>
<gene>
    <name evidence="2" type="ORF">MB2181_06355</name>
</gene>
<evidence type="ECO:0000256" key="1">
    <source>
        <dbReference type="ARBA" id="ARBA00023284"/>
    </source>
</evidence>
<dbReference type="Pfam" id="PF10262">
    <property type="entry name" value="Rdx"/>
    <property type="match status" value="1"/>
</dbReference>
<proteinExistence type="predicted"/>
<organism evidence="2 3">
    <name type="scientific">Methylophilales bacterium HTCC2181</name>
    <dbReference type="NCBI Taxonomy" id="383631"/>
    <lineage>
        <taxon>Bacteria</taxon>
        <taxon>Pseudomonadati</taxon>
        <taxon>Pseudomonadota</taxon>
        <taxon>Betaproteobacteria</taxon>
        <taxon>Nitrosomonadales</taxon>
        <taxon>OM43 clade</taxon>
    </lineage>
</organism>
<accession>A0P818</accession>
<evidence type="ECO:0000313" key="2">
    <source>
        <dbReference type="EMBL" id="EAV47678.1"/>
    </source>
</evidence>
<dbReference type="PANTHER" id="PTHR36417">
    <property type="entry name" value="SELENOPROTEIN DOMAIN PROTEIN (AFU_ORTHOLOGUE AFUA_1G05220)"/>
    <property type="match status" value="1"/>
</dbReference>
<dbReference type="InterPro" id="IPR011893">
    <property type="entry name" value="Selenoprotein_Rdx-typ"/>
</dbReference>
<keyword evidence="1" id="KW-0676">Redox-active center</keyword>
<name>A0P818_9PROT</name>
<keyword evidence="3" id="KW-1185">Reference proteome</keyword>